<dbReference type="PANTHER" id="PTHR19304">
    <property type="entry name" value="CYCLIC-AMP RESPONSE ELEMENT BINDING PROTEIN"/>
    <property type="match status" value="1"/>
</dbReference>
<dbReference type="EMBL" id="LT598447">
    <property type="protein sequence ID" value="SCV05255.1"/>
    <property type="molecule type" value="Genomic_DNA"/>
</dbReference>
<keyword evidence="2" id="KW-0805">Transcription regulation</keyword>
<feature type="compositionally biased region" description="Low complexity" evidence="5">
    <location>
        <begin position="334"/>
        <end position="352"/>
    </location>
</feature>
<evidence type="ECO:0000256" key="2">
    <source>
        <dbReference type="ARBA" id="ARBA00023015"/>
    </source>
</evidence>
<evidence type="ECO:0000313" key="8">
    <source>
        <dbReference type="Proteomes" id="UP000189911"/>
    </source>
</evidence>
<name>A0A1G4KL91_9SACH</name>
<keyword evidence="3" id="KW-0804">Transcription</keyword>
<dbReference type="Pfam" id="PF00170">
    <property type="entry name" value="bZIP_1"/>
    <property type="match status" value="1"/>
</dbReference>
<organism evidence="7 8">
    <name type="scientific">Lachancea nothofagi CBS 11611</name>
    <dbReference type="NCBI Taxonomy" id="1266666"/>
    <lineage>
        <taxon>Eukaryota</taxon>
        <taxon>Fungi</taxon>
        <taxon>Dikarya</taxon>
        <taxon>Ascomycota</taxon>
        <taxon>Saccharomycotina</taxon>
        <taxon>Saccharomycetes</taxon>
        <taxon>Saccharomycetales</taxon>
        <taxon>Saccharomycetaceae</taxon>
        <taxon>Lachancea</taxon>
    </lineage>
</organism>
<dbReference type="InterPro" id="IPR004827">
    <property type="entry name" value="bZIP"/>
</dbReference>
<evidence type="ECO:0000256" key="3">
    <source>
        <dbReference type="ARBA" id="ARBA00023163"/>
    </source>
</evidence>
<feature type="compositionally biased region" description="Polar residues" evidence="5">
    <location>
        <begin position="201"/>
        <end position="217"/>
    </location>
</feature>
<feature type="compositionally biased region" description="Polar residues" evidence="5">
    <location>
        <begin position="68"/>
        <end position="107"/>
    </location>
</feature>
<keyword evidence="4" id="KW-0539">Nucleus</keyword>
<dbReference type="Proteomes" id="UP000189911">
    <property type="component" value="Chromosome H"/>
</dbReference>
<dbReference type="OrthoDB" id="295274at2759"/>
<dbReference type="InterPro" id="IPR020956">
    <property type="entry name" value="TF_Aft1_OSM"/>
</dbReference>
<feature type="domain" description="BZIP" evidence="6">
    <location>
        <begin position="418"/>
        <end position="467"/>
    </location>
</feature>
<dbReference type="Pfam" id="PF11785">
    <property type="entry name" value="Aft1_OSA"/>
    <property type="match status" value="1"/>
</dbReference>
<evidence type="ECO:0000313" key="7">
    <source>
        <dbReference type="EMBL" id="SCV05255.1"/>
    </source>
</evidence>
<feature type="region of interest" description="Disordered" evidence="5">
    <location>
        <begin position="201"/>
        <end position="419"/>
    </location>
</feature>
<comment type="subcellular location">
    <subcellularLocation>
        <location evidence="1">Nucleus</location>
    </subcellularLocation>
</comment>
<dbReference type="CDD" id="cd14687">
    <property type="entry name" value="bZIP_ATF2"/>
    <property type="match status" value="1"/>
</dbReference>
<feature type="region of interest" description="Disordered" evidence="5">
    <location>
        <begin position="511"/>
        <end position="583"/>
    </location>
</feature>
<evidence type="ECO:0000256" key="4">
    <source>
        <dbReference type="ARBA" id="ARBA00023242"/>
    </source>
</evidence>
<sequence length="648" mass="69245">MASSVDHTASAAVQPEGANDGSGSDTMVSSFDLEPNPFEQSFASSKKPHSLRQAMAGPGGRSVPVVEPSTSLNAETSSSFHTTTVNSNHNADIHSRASSIAASTGPSNVVVTVPNATVAPTNGASTVEKPSDPSTRLPPLLLANPSHSSTLLPKQHTKPSDSTPPAPVLPNPNQHPHALLPPGNTTPSFFINLSKSGLTPNSSSLRTGLTPGILSSAQHPHSHLQTHPPPHSQSQQGHHSILPAHPSPNLHPPAHVVPPLSLPMGQFTPGFSSILGSLHQQQPTSQTGPNTTHNPQPWDPVANHTLNASTTVNSYSSTSSNSTNTIPLEAGKDSSTTANSVTGSSGSNSSSALTKVPSASSTHQTDLDSLKPSSFHHSVSSNSSNEPPSKKPRLNQGFMKRSKELIEPTYSGSRDDQERKRKEFLERNRVAASKFRKRKKEYIKKIESDLKFYETEYDDLGQCMDKLCGISKQTINSSLVGMLKQALLQHDMNSSLTLCNHIEQTLLQTQYVQRGGRNPRHEEEEKRRLENPDGDNSDFGYPRRSSMAAASSDGYHHMHSQSQQELESTGMAGSHVQPSDHATGTINNLPLVINGNTLLSLEDIQASSQYQKSNDSATNGCADGQTSIKSLKVEDGLSDNLHNNPASN</sequence>
<feature type="compositionally biased region" description="Low complexity" evidence="5">
    <location>
        <begin position="108"/>
        <end position="122"/>
    </location>
</feature>
<dbReference type="GO" id="GO:0003700">
    <property type="term" value="F:DNA-binding transcription factor activity"/>
    <property type="evidence" value="ECO:0007669"/>
    <property type="project" value="InterPro"/>
</dbReference>
<accession>A0A1G4KL91</accession>
<gene>
    <name evidence="7" type="ORF">LANO_0H03466G</name>
</gene>
<feature type="compositionally biased region" description="Basic and acidic residues" evidence="5">
    <location>
        <begin position="519"/>
        <end position="531"/>
    </location>
</feature>
<proteinExistence type="predicted"/>
<dbReference type="SMART" id="SM00338">
    <property type="entry name" value="BRLZ"/>
    <property type="match status" value="1"/>
</dbReference>
<dbReference type="Gene3D" id="1.20.5.170">
    <property type="match status" value="1"/>
</dbReference>
<evidence type="ECO:0000256" key="5">
    <source>
        <dbReference type="SAM" id="MobiDB-lite"/>
    </source>
</evidence>
<protein>
    <submittedName>
        <fullName evidence="7">LANO_0H03466g1_1</fullName>
    </submittedName>
</protein>
<dbReference type="GO" id="GO:0005634">
    <property type="term" value="C:nucleus"/>
    <property type="evidence" value="ECO:0007669"/>
    <property type="project" value="UniProtKB-SubCell"/>
</dbReference>
<feature type="region of interest" description="Disordered" evidence="5">
    <location>
        <begin position="1"/>
        <end position="186"/>
    </location>
</feature>
<dbReference type="AlphaFoldDB" id="A0A1G4KL91"/>
<evidence type="ECO:0000259" key="6">
    <source>
        <dbReference type="PROSITE" id="PS50217"/>
    </source>
</evidence>
<feature type="compositionally biased region" description="Low complexity" evidence="5">
    <location>
        <begin position="370"/>
        <end position="387"/>
    </location>
</feature>
<dbReference type="PROSITE" id="PS50217">
    <property type="entry name" value="BZIP"/>
    <property type="match status" value="1"/>
</dbReference>
<feature type="compositionally biased region" description="Polar residues" evidence="5">
    <location>
        <begin position="269"/>
        <end position="295"/>
    </location>
</feature>
<evidence type="ECO:0000256" key="1">
    <source>
        <dbReference type="ARBA" id="ARBA00004123"/>
    </source>
</evidence>
<reference evidence="8" key="1">
    <citation type="submission" date="2016-03" db="EMBL/GenBank/DDBJ databases">
        <authorList>
            <person name="Devillers Hugo."/>
        </authorList>
    </citation>
    <scope>NUCLEOTIDE SEQUENCE [LARGE SCALE GENOMIC DNA]</scope>
</reference>
<feature type="compositionally biased region" description="Low complexity" evidence="5">
    <location>
        <begin position="309"/>
        <end position="325"/>
    </location>
</feature>
<dbReference type="InterPro" id="IPR051027">
    <property type="entry name" value="bZIP_transcription_factors"/>
</dbReference>
<keyword evidence="8" id="KW-1185">Reference proteome</keyword>
<dbReference type="InterPro" id="IPR046347">
    <property type="entry name" value="bZIP_sf"/>
</dbReference>
<dbReference type="SUPFAM" id="SSF57959">
    <property type="entry name" value="Leucine zipper domain"/>
    <property type="match status" value="1"/>
</dbReference>